<reference evidence="3" key="1">
    <citation type="submission" date="2020-03" db="EMBL/GenBank/DDBJ databases">
        <title>Genome of Pelagibius litoralis DSM 21314T.</title>
        <authorList>
            <person name="Wang G."/>
        </authorList>
    </citation>
    <scope>NUCLEOTIDE SEQUENCE</scope>
    <source>
        <strain evidence="3">DSM 21314</strain>
    </source>
</reference>
<dbReference type="Proteomes" id="UP000761264">
    <property type="component" value="Unassembled WGS sequence"/>
</dbReference>
<dbReference type="EC" id="1.1.1.47" evidence="3"/>
<dbReference type="RefSeq" id="WP_167227998.1">
    <property type="nucleotide sequence ID" value="NZ_JAAQPH010000017.1"/>
</dbReference>
<accession>A0A967F0U4</accession>
<sequence length="256" mass="26916">MSGLLEGKAGVVIGASSGIGRAAAELFADEGAKLAIVARRQERLNELAEQIARSGGTAVPIAADITRSEDHARIVEETTSIFGRLDFAFNNAGTIGNFVPMLEQSEEDWTHTIDTNLKAIWMSVRAQATQMKKNGGGAIVNTSSWLAVGALPGSTSYSASKAGMDGLLRAAALELAPFDIRINNINPGGIDTDMTRQAFQDDETVFAAFGKAHPIGRLGTPRETAELAAFLLSSRAANITGQAILIDGGYSIPGQR</sequence>
<dbReference type="GO" id="GO:0047936">
    <property type="term" value="F:glucose 1-dehydrogenase [NAD(P)+] activity"/>
    <property type="evidence" value="ECO:0007669"/>
    <property type="project" value="UniProtKB-EC"/>
</dbReference>
<dbReference type="PANTHER" id="PTHR43669:SF3">
    <property type="entry name" value="ALCOHOL DEHYDROGENASE, PUTATIVE (AFU_ORTHOLOGUE AFUA_3G03445)-RELATED"/>
    <property type="match status" value="1"/>
</dbReference>
<comment type="similarity">
    <text evidence="1">Belongs to the short-chain dehydrogenases/reductases (SDR) family.</text>
</comment>
<dbReference type="FunFam" id="3.40.50.720:FF:000084">
    <property type="entry name" value="Short-chain dehydrogenase reductase"/>
    <property type="match status" value="1"/>
</dbReference>
<dbReference type="InterPro" id="IPR036291">
    <property type="entry name" value="NAD(P)-bd_dom_sf"/>
</dbReference>
<dbReference type="EMBL" id="JAAQPH010000017">
    <property type="protein sequence ID" value="NIA70911.1"/>
    <property type="molecule type" value="Genomic_DNA"/>
</dbReference>
<evidence type="ECO:0000256" key="2">
    <source>
        <dbReference type="ARBA" id="ARBA00023002"/>
    </source>
</evidence>
<keyword evidence="4" id="KW-1185">Reference proteome</keyword>
<evidence type="ECO:0000313" key="4">
    <source>
        <dbReference type="Proteomes" id="UP000761264"/>
    </source>
</evidence>
<organism evidence="3 4">
    <name type="scientific">Pelagibius litoralis</name>
    <dbReference type="NCBI Taxonomy" id="374515"/>
    <lineage>
        <taxon>Bacteria</taxon>
        <taxon>Pseudomonadati</taxon>
        <taxon>Pseudomonadota</taxon>
        <taxon>Alphaproteobacteria</taxon>
        <taxon>Rhodospirillales</taxon>
        <taxon>Rhodovibrionaceae</taxon>
        <taxon>Pelagibius</taxon>
    </lineage>
</organism>
<keyword evidence="2 3" id="KW-0560">Oxidoreductase</keyword>
<dbReference type="InterPro" id="IPR002347">
    <property type="entry name" value="SDR_fam"/>
</dbReference>
<protein>
    <submittedName>
        <fullName evidence="3">Glucose 1-dehydrogenase</fullName>
        <ecNumber evidence="3">1.1.1.47</ecNumber>
    </submittedName>
</protein>
<dbReference type="PRINTS" id="PR00080">
    <property type="entry name" value="SDRFAMILY"/>
</dbReference>
<dbReference type="CDD" id="cd05233">
    <property type="entry name" value="SDR_c"/>
    <property type="match status" value="1"/>
</dbReference>
<name>A0A967F0U4_9PROT</name>
<gene>
    <name evidence="3" type="ORF">HBA54_20120</name>
</gene>
<proteinExistence type="inferred from homology"/>
<dbReference type="PRINTS" id="PR00081">
    <property type="entry name" value="GDHRDH"/>
</dbReference>
<evidence type="ECO:0000256" key="1">
    <source>
        <dbReference type="ARBA" id="ARBA00006484"/>
    </source>
</evidence>
<dbReference type="AlphaFoldDB" id="A0A967F0U4"/>
<dbReference type="PROSITE" id="PS00061">
    <property type="entry name" value="ADH_SHORT"/>
    <property type="match status" value="1"/>
</dbReference>
<dbReference type="Gene3D" id="3.40.50.720">
    <property type="entry name" value="NAD(P)-binding Rossmann-like Domain"/>
    <property type="match status" value="1"/>
</dbReference>
<dbReference type="Pfam" id="PF13561">
    <property type="entry name" value="adh_short_C2"/>
    <property type="match status" value="1"/>
</dbReference>
<dbReference type="InterPro" id="IPR020904">
    <property type="entry name" value="Sc_DH/Rdtase_CS"/>
</dbReference>
<evidence type="ECO:0000313" key="3">
    <source>
        <dbReference type="EMBL" id="NIA70911.1"/>
    </source>
</evidence>
<dbReference type="NCBIfam" id="NF005559">
    <property type="entry name" value="PRK07231.1"/>
    <property type="match status" value="1"/>
</dbReference>
<comment type="caution">
    <text evidence="3">The sequence shown here is derived from an EMBL/GenBank/DDBJ whole genome shotgun (WGS) entry which is preliminary data.</text>
</comment>
<dbReference type="SUPFAM" id="SSF51735">
    <property type="entry name" value="NAD(P)-binding Rossmann-fold domains"/>
    <property type="match status" value="1"/>
</dbReference>
<dbReference type="PANTHER" id="PTHR43669">
    <property type="entry name" value="5-KETO-D-GLUCONATE 5-REDUCTASE"/>
    <property type="match status" value="1"/>
</dbReference>